<evidence type="ECO:0000256" key="3">
    <source>
        <dbReference type="ARBA" id="ARBA00023002"/>
    </source>
</evidence>
<dbReference type="InterPro" id="IPR006140">
    <property type="entry name" value="D-isomer_DH_NAD-bd"/>
</dbReference>
<dbReference type="PANTHER" id="PTHR42789:SF1">
    <property type="entry name" value="D-ISOMER SPECIFIC 2-HYDROXYACID DEHYDROGENASE FAMILY PROTEIN (AFU_ORTHOLOGUE AFUA_6G10090)"/>
    <property type="match status" value="1"/>
</dbReference>
<sequence>MDKVIAHISGIKKLTNQALDILSSISSVCYVKINSESELKKSLKNCDIFWFRLNHKITEEVLKNARCKYILCAVTGLDHIDIIACKKYNIKVISLKNEKEFLKEVRATAEHNFGLLLALIRKSKSAFKHVESYQWNRNLFQGEELYKKKIGILGLGRLGKIIAEYANVFGMEVYYHDKIDFEESIYTNCESLEDLITQVDILSINITYDDTTHFIINKRILSKIKKSLYIVNTSRGGVVNEDDIITFLNKGKIKGYATDVLYGEPDIEENKLIKYAEENENVIITPHISGYTKESIEKTEIFIANKFLKNFNKN</sequence>
<dbReference type="Gene3D" id="3.40.50.720">
    <property type="entry name" value="NAD(P)-binding Rossmann-like Domain"/>
    <property type="match status" value="2"/>
</dbReference>
<proteinExistence type="inferred from homology"/>
<dbReference type="SUPFAM" id="SSF51735">
    <property type="entry name" value="NAD(P)-binding Rossmann-fold domains"/>
    <property type="match status" value="1"/>
</dbReference>
<feature type="coiled-coil region" evidence="6">
    <location>
        <begin position="85"/>
        <end position="112"/>
    </location>
</feature>
<reference evidence="9 10" key="1">
    <citation type="submission" date="2018-05" db="EMBL/GenBank/DDBJ databases">
        <title>Polaribacter aquimarinus sp. nov., isolated from sediment in a sediment of sea.</title>
        <authorList>
            <person name="Lu D."/>
        </authorList>
    </citation>
    <scope>NUCLEOTIDE SEQUENCE [LARGE SCALE GENOMIC DNA]</scope>
    <source>
        <strain evidence="9 10">ZY113</strain>
    </source>
</reference>
<feature type="domain" description="D-isomer specific 2-hydroxyacid dehydrogenase catalytic" evidence="7">
    <location>
        <begin position="15"/>
        <end position="310"/>
    </location>
</feature>
<dbReference type="Pfam" id="PF00389">
    <property type="entry name" value="2-Hacid_dh"/>
    <property type="match status" value="1"/>
</dbReference>
<keyword evidence="4" id="KW-0520">NAD</keyword>
<protein>
    <recommendedName>
        <fullName evidence="11">Hydroxyacid dehydrogenase</fullName>
    </recommendedName>
</protein>
<dbReference type="GO" id="GO:0051287">
    <property type="term" value="F:NAD binding"/>
    <property type="evidence" value="ECO:0007669"/>
    <property type="project" value="InterPro"/>
</dbReference>
<dbReference type="InterPro" id="IPR050857">
    <property type="entry name" value="D-2-hydroxyacid_DH"/>
</dbReference>
<dbReference type="Proteomes" id="UP000245670">
    <property type="component" value="Unassembled WGS sequence"/>
</dbReference>
<evidence type="ECO:0008006" key="11">
    <source>
        <dbReference type="Google" id="ProtNLM"/>
    </source>
</evidence>
<organism evidence="9 10">
    <name type="scientific">Polaribacter aquimarinus</name>
    <dbReference type="NCBI Taxonomy" id="2100726"/>
    <lineage>
        <taxon>Bacteria</taxon>
        <taxon>Pseudomonadati</taxon>
        <taxon>Bacteroidota</taxon>
        <taxon>Flavobacteriia</taxon>
        <taxon>Flavobacteriales</taxon>
        <taxon>Flavobacteriaceae</taxon>
    </lineage>
</organism>
<evidence type="ECO:0000256" key="5">
    <source>
        <dbReference type="RuleBase" id="RU003719"/>
    </source>
</evidence>
<keyword evidence="10" id="KW-1185">Reference proteome</keyword>
<keyword evidence="3 5" id="KW-0560">Oxidoreductase</keyword>
<keyword evidence="6" id="KW-0175">Coiled coil</keyword>
<dbReference type="InterPro" id="IPR029752">
    <property type="entry name" value="D-isomer_DH_CS1"/>
</dbReference>
<evidence type="ECO:0000259" key="7">
    <source>
        <dbReference type="Pfam" id="PF00389"/>
    </source>
</evidence>
<dbReference type="InterPro" id="IPR006139">
    <property type="entry name" value="D-isomer_2_OHA_DH_cat_dom"/>
</dbReference>
<dbReference type="OrthoDB" id="9777288at2"/>
<dbReference type="RefSeq" id="WP_109405651.1">
    <property type="nucleotide sequence ID" value="NZ_QFFG01000006.1"/>
</dbReference>
<keyword evidence="2" id="KW-0028">Amino-acid biosynthesis</keyword>
<dbReference type="SUPFAM" id="SSF52283">
    <property type="entry name" value="Formate/glycerate dehydrogenase catalytic domain-like"/>
    <property type="match status" value="1"/>
</dbReference>
<dbReference type="Pfam" id="PF02826">
    <property type="entry name" value="2-Hacid_dh_C"/>
    <property type="match status" value="1"/>
</dbReference>
<dbReference type="PANTHER" id="PTHR42789">
    <property type="entry name" value="D-ISOMER SPECIFIC 2-HYDROXYACID DEHYDROGENASE FAMILY PROTEIN (AFU_ORTHOLOGUE AFUA_6G10090)"/>
    <property type="match status" value="1"/>
</dbReference>
<gene>
    <name evidence="9" type="ORF">DIS07_12775</name>
</gene>
<dbReference type="PROSITE" id="PS00065">
    <property type="entry name" value="D_2_HYDROXYACID_DH_1"/>
    <property type="match status" value="1"/>
</dbReference>
<evidence type="ECO:0000313" key="10">
    <source>
        <dbReference type="Proteomes" id="UP000245670"/>
    </source>
</evidence>
<evidence type="ECO:0000259" key="8">
    <source>
        <dbReference type="Pfam" id="PF02826"/>
    </source>
</evidence>
<comment type="caution">
    <text evidence="9">The sequence shown here is derived from an EMBL/GenBank/DDBJ whole genome shotgun (WGS) entry which is preliminary data.</text>
</comment>
<feature type="domain" description="D-isomer specific 2-hydroxyacid dehydrogenase NAD-binding" evidence="8">
    <location>
        <begin position="113"/>
        <end position="289"/>
    </location>
</feature>
<evidence type="ECO:0000256" key="2">
    <source>
        <dbReference type="ARBA" id="ARBA00022605"/>
    </source>
</evidence>
<comment type="similarity">
    <text evidence="1 5">Belongs to the D-isomer specific 2-hydroxyacid dehydrogenase family.</text>
</comment>
<name>A0A2U2J7L4_9FLAO</name>
<dbReference type="InterPro" id="IPR036291">
    <property type="entry name" value="NAD(P)-bd_dom_sf"/>
</dbReference>
<evidence type="ECO:0000313" key="9">
    <source>
        <dbReference type="EMBL" id="PWG04281.1"/>
    </source>
</evidence>
<dbReference type="GO" id="GO:0016616">
    <property type="term" value="F:oxidoreductase activity, acting on the CH-OH group of donors, NAD or NADP as acceptor"/>
    <property type="evidence" value="ECO:0007669"/>
    <property type="project" value="InterPro"/>
</dbReference>
<dbReference type="GO" id="GO:0008652">
    <property type="term" value="P:amino acid biosynthetic process"/>
    <property type="evidence" value="ECO:0007669"/>
    <property type="project" value="UniProtKB-KW"/>
</dbReference>
<accession>A0A2U2J7L4</accession>
<evidence type="ECO:0000256" key="1">
    <source>
        <dbReference type="ARBA" id="ARBA00005854"/>
    </source>
</evidence>
<evidence type="ECO:0000256" key="6">
    <source>
        <dbReference type="SAM" id="Coils"/>
    </source>
</evidence>
<evidence type="ECO:0000256" key="4">
    <source>
        <dbReference type="ARBA" id="ARBA00023027"/>
    </source>
</evidence>
<dbReference type="EMBL" id="QFFG01000006">
    <property type="protein sequence ID" value="PWG04281.1"/>
    <property type="molecule type" value="Genomic_DNA"/>
</dbReference>
<dbReference type="CDD" id="cd05198">
    <property type="entry name" value="formate_dh_like"/>
    <property type="match status" value="1"/>
</dbReference>
<dbReference type="AlphaFoldDB" id="A0A2U2J7L4"/>